<evidence type="ECO:0000313" key="2">
    <source>
        <dbReference type="WBParaSite" id="Hba_21371"/>
    </source>
</evidence>
<protein>
    <submittedName>
        <fullName evidence="2">Uncharacterized protein</fullName>
    </submittedName>
</protein>
<evidence type="ECO:0000313" key="1">
    <source>
        <dbReference type="Proteomes" id="UP000095283"/>
    </source>
</evidence>
<sequence>MTFKSNGFKDRGEDWGNIPYQEYRNILEFNDMKYFLRRMETDPQAIANDKRGKRKRIPLLRLTREWTDSLQWEIASRRALSAPPRYTSHRFIRFWGNSPCVSLHDCPSITCNLSFAFEHYELCRSVTDLGCEVLSNRPKHNMKEPMRFFKKSISNTSLSLDMPEYTSSLPLLEDTTSASEEELWKELDEAEKMVKIKRKNEGW</sequence>
<dbReference type="AlphaFoldDB" id="A0A1I7XV18"/>
<organism evidence="1 2">
    <name type="scientific">Heterorhabditis bacteriophora</name>
    <name type="common">Entomopathogenic nematode worm</name>
    <dbReference type="NCBI Taxonomy" id="37862"/>
    <lineage>
        <taxon>Eukaryota</taxon>
        <taxon>Metazoa</taxon>
        <taxon>Ecdysozoa</taxon>
        <taxon>Nematoda</taxon>
        <taxon>Chromadorea</taxon>
        <taxon>Rhabditida</taxon>
        <taxon>Rhabditina</taxon>
        <taxon>Rhabditomorpha</taxon>
        <taxon>Strongyloidea</taxon>
        <taxon>Heterorhabditidae</taxon>
        <taxon>Heterorhabditis</taxon>
    </lineage>
</organism>
<keyword evidence="1" id="KW-1185">Reference proteome</keyword>
<name>A0A1I7XV18_HETBA</name>
<accession>A0A1I7XV18</accession>
<proteinExistence type="predicted"/>
<dbReference type="WBParaSite" id="Hba_21371">
    <property type="protein sequence ID" value="Hba_21371"/>
    <property type="gene ID" value="Hba_21371"/>
</dbReference>
<dbReference type="Proteomes" id="UP000095283">
    <property type="component" value="Unplaced"/>
</dbReference>
<reference evidence="2" key="1">
    <citation type="submission" date="2016-11" db="UniProtKB">
        <authorList>
            <consortium name="WormBaseParasite"/>
        </authorList>
    </citation>
    <scope>IDENTIFICATION</scope>
</reference>